<dbReference type="EMBL" id="LSRX01000485">
    <property type="protein sequence ID" value="OLP95958.1"/>
    <property type="molecule type" value="Genomic_DNA"/>
</dbReference>
<feature type="region of interest" description="Disordered" evidence="2">
    <location>
        <begin position="1"/>
        <end position="20"/>
    </location>
</feature>
<organism evidence="3 4">
    <name type="scientific">Symbiodinium microadriaticum</name>
    <name type="common">Dinoflagellate</name>
    <name type="synonym">Zooxanthella microadriatica</name>
    <dbReference type="NCBI Taxonomy" id="2951"/>
    <lineage>
        <taxon>Eukaryota</taxon>
        <taxon>Sar</taxon>
        <taxon>Alveolata</taxon>
        <taxon>Dinophyceae</taxon>
        <taxon>Suessiales</taxon>
        <taxon>Symbiodiniaceae</taxon>
        <taxon>Symbiodinium</taxon>
    </lineage>
</organism>
<dbReference type="Proteomes" id="UP000186817">
    <property type="component" value="Unassembled WGS sequence"/>
</dbReference>
<evidence type="ECO:0000313" key="4">
    <source>
        <dbReference type="Proteomes" id="UP000186817"/>
    </source>
</evidence>
<feature type="coiled-coil region" evidence="1">
    <location>
        <begin position="61"/>
        <end position="151"/>
    </location>
</feature>
<evidence type="ECO:0000256" key="1">
    <source>
        <dbReference type="SAM" id="Coils"/>
    </source>
</evidence>
<evidence type="ECO:0000313" key="3">
    <source>
        <dbReference type="EMBL" id="OLP95958.1"/>
    </source>
</evidence>
<evidence type="ECO:0000256" key="2">
    <source>
        <dbReference type="SAM" id="MobiDB-lite"/>
    </source>
</evidence>
<feature type="region of interest" description="Disordered" evidence="2">
    <location>
        <begin position="216"/>
        <end position="260"/>
    </location>
</feature>
<dbReference type="AlphaFoldDB" id="A0A1Q9DLC1"/>
<keyword evidence="1" id="KW-0175">Coiled coil</keyword>
<dbReference type="OrthoDB" id="435134at2759"/>
<reference evidence="3 4" key="1">
    <citation type="submission" date="2016-02" db="EMBL/GenBank/DDBJ databases">
        <title>Genome analysis of coral dinoflagellate symbionts highlights evolutionary adaptations to a symbiotic lifestyle.</title>
        <authorList>
            <person name="Aranda M."/>
            <person name="Li Y."/>
            <person name="Liew Y.J."/>
            <person name="Baumgarten S."/>
            <person name="Simakov O."/>
            <person name="Wilson M."/>
            <person name="Piel J."/>
            <person name="Ashoor H."/>
            <person name="Bougouffa S."/>
            <person name="Bajic V.B."/>
            <person name="Ryu T."/>
            <person name="Ravasi T."/>
            <person name="Bayer T."/>
            <person name="Micklem G."/>
            <person name="Kim H."/>
            <person name="Bhak J."/>
            <person name="Lajeunesse T.C."/>
            <person name="Voolstra C.R."/>
        </authorList>
    </citation>
    <scope>NUCLEOTIDE SEQUENCE [LARGE SCALE GENOMIC DNA]</scope>
    <source>
        <strain evidence="3 4">CCMP2467</strain>
    </source>
</reference>
<accession>A0A1Q9DLC1</accession>
<comment type="caution">
    <text evidence="3">The sequence shown here is derived from an EMBL/GenBank/DDBJ whole genome shotgun (WGS) entry which is preliminary data.</text>
</comment>
<gene>
    <name evidence="3" type="ORF">AK812_SmicGene21861</name>
</gene>
<proteinExistence type="predicted"/>
<sequence length="260" mass="29195">MTSAEKKADNKRKRQQSGSLARNAVTAKFIRKLEAKDTLIGQLQALQSSAVMVGSLREQERDTAQAEVADLKKAVSKLQADQERDSMELVMQRRINEIQKDKIASLEADKDLLQKSLQERATSTTVKETEVAELKKDLERLRGRRLEQQGMADRLLEAALLNQKKEHQAEKILFQQIEERSKELCLKFDFAVQESTELKVLNTQLSTQLQDAQQELEALKQELGNATAPTSPAVKDEDDSSVEPMVPTEQASPDDGYGDD</sequence>
<protein>
    <submittedName>
        <fullName evidence="3">Uncharacterized protein</fullName>
    </submittedName>
</protein>
<name>A0A1Q9DLC1_SYMMI</name>
<keyword evidence="4" id="KW-1185">Reference proteome</keyword>